<dbReference type="EMBL" id="FSQT01000002">
    <property type="protein sequence ID" value="SIN41230.1"/>
    <property type="molecule type" value="Genomic_DNA"/>
</dbReference>
<proteinExistence type="predicted"/>
<evidence type="ECO:0000313" key="3">
    <source>
        <dbReference type="Proteomes" id="UP000185124"/>
    </source>
</evidence>
<keyword evidence="3" id="KW-1185">Reference proteome</keyword>
<dbReference type="STRING" id="709881.SAMN04489832_6686"/>
<dbReference type="AlphaFoldDB" id="A0A1N6B4F3"/>
<organism evidence="2 3">
    <name type="scientific">Micromonospora cremea</name>
    <dbReference type="NCBI Taxonomy" id="709881"/>
    <lineage>
        <taxon>Bacteria</taxon>
        <taxon>Bacillati</taxon>
        <taxon>Actinomycetota</taxon>
        <taxon>Actinomycetes</taxon>
        <taxon>Micromonosporales</taxon>
        <taxon>Micromonosporaceae</taxon>
        <taxon>Micromonospora</taxon>
    </lineage>
</organism>
<protein>
    <submittedName>
        <fullName evidence="2">Uncharacterized protein</fullName>
    </submittedName>
</protein>
<accession>A0A1N6B4F3</accession>
<gene>
    <name evidence="2" type="ORF">SAMN04489832_6686</name>
</gene>
<evidence type="ECO:0000313" key="2">
    <source>
        <dbReference type="EMBL" id="SIN41230.1"/>
    </source>
</evidence>
<dbReference type="Proteomes" id="UP000185124">
    <property type="component" value="Unassembled WGS sequence"/>
</dbReference>
<feature type="region of interest" description="Disordered" evidence="1">
    <location>
        <begin position="85"/>
        <end position="109"/>
    </location>
</feature>
<sequence length="109" mass="11873">MIVVAVILLLGLGYLLNWLAALLATSVVWPYRAVSSRWPVVAYPLDSSLVARDDQRGDRSHRRRVTGRAAALALTERWVRDIERQGHLEEGGRPAAPDGGASATGRGSR</sequence>
<reference evidence="3" key="1">
    <citation type="submission" date="2016-12" db="EMBL/GenBank/DDBJ databases">
        <authorList>
            <person name="Varghese N."/>
            <person name="Submissions S."/>
        </authorList>
    </citation>
    <scope>NUCLEOTIDE SEQUENCE [LARGE SCALE GENOMIC DNA]</scope>
    <source>
        <strain evidence="3">DSM 45599</strain>
    </source>
</reference>
<name>A0A1N6B4F3_9ACTN</name>
<evidence type="ECO:0000256" key="1">
    <source>
        <dbReference type="SAM" id="MobiDB-lite"/>
    </source>
</evidence>